<dbReference type="eggNOG" id="COG4977">
    <property type="taxonomic scope" value="Bacteria"/>
</dbReference>
<dbReference type="PANTHER" id="PTHR46796">
    <property type="entry name" value="HTH-TYPE TRANSCRIPTIONAL ACTIVATOR RHAS-RELATED"/>
    <property type="match status" value="1"/>
</dbReference>
<dbReference type="GO" id="GO:0043565">
    <property type="term" value="F:sequence-specific DNA binding"/>
    <property type="evidence" value="ECO:0007669"/>
    <property type="project" value="InterPro"/>
</dbReference>
<feature type="domain" description="HTH araC/xylS-type" evidence="6">
    <location>
        <begin position="197"/>
        <end position="296"/>
    </location>
</feature>
<dbReference type="InterPro" id="IPR018060">
    <property type="entry name" value="HTH_AraC"/>
</dbReference>
<dbReference type="SMART" id="SM00342">
    <property type="entry name" value="HTH_ARAC"/>
    <property type="match status" value="1"/>
</dbReference>
<evidence type="ECO:0000256" key="1">
    <source>
        <dbReference type="ARBA" id="ARBA00023015"/>
    </source>
</evidence>
<dbReference type="SUPFAM" id="SSF46689">
    <property type="entry name" value="Homeodomain-like"/>
    <property type="match status" value="2"/>
</dbReference>
<accession>A0A010SYU3</accession>
<dbReference type="HOGENOM" id="CLU_000445_88_4_6"/>
<dbReference type="EMBL" id="AFOY02000004">
    <property type="protein sequence ID" value="EXF95853.1"/>
    <property type="molecule type" value="Genomic_DNA"/>
</dbReference>
<evidence type="ECO:0000256" key="5">
    <source>
        <dbReference type="ARBA" id="ARBA00037345"/>
    </source>
</evidence>
<dbReference type="Gene3D" id="1.10.10.60">
    <property type="entry name" value="Homeodomain-like"/>
    <property type="match status" value="2"/>
</dbReference>
<dbReference type="Pfam" id="PF12833">
    <property type="entry name" value="HTH_18"/>
    <property type="match status" value="1"/>
</dbReference>
<comment type="caution">
    <text evidence="7">The sequence shown here is derived from an EMBL/GenBank/DDBJ whole genome shotgun (WGS) entry which is preliminary data.</text>
</comment>
<evidence type="ECO:0000256" key="2">
    <source>
        <dbReference type="ARBA" id="ARBA00023125"/>
    </source>
</evidence>
<reference evidence="7 8" key="1">
    <citation type="journal article" date="2011" name="J. Bacteriol.">
        <title>Draft genome sequence of the polycyclic aromatic hydrocarbon-degrading, genetically engineered bioluminescent bioreporter Pseudomonas fluorescens HK44.</title>
        <authorList>
            <person name="Chauhan A."/>
            <person name="Layton A.C."/>
            <person name="Williams D.E."/>
            <person name="Smartt A.E."/>
            <person name="Ripp S."/>
            <person name="Karpinets T.V."/>
            <person name="Brown S.D."/>
            <person name="Sayler G.S."/>
        </authorList>
    </citation>
    <scope>NUCLEOTIDE SEQUENCE [LARGE SCALE GENOMIC DNA]</scope>
    <source>
        <strain evidence="7 8">HK44</strain>
    </source>
</reference>
<dbReference type="OrthoDB" id="5740883at2"/>
<dbReference type="RefSeq" id="WP_019689158.1">
    <property type="nucleotide sequence ID" value="NZ_AFOY02000004.1"/>
</dbReference>
<dbReference type="InterPro" id="IPR050204">
    <property type="entry name" value="AraC_XylS_family_regulators"/>
</dbReference>
<gene>
    <name evidence="7" type="ORF">HK44_021030</name>
</gene>
<keyword evidence="2" id="KW-0238">DNA-binding</keyword>
<proteinExistence type="predicted"/>
<comment type="function">
    <text evidence="5">Regulatory protein of the TOL plasmid xyl operons. XylS activates the xylXYZLTEGFJQKIH operon required for the degradation of toluene, m-xylene and p-xylene.</text>
</comment>
<dbReference type="InterPro" id="IPR009057">
    <property type="entry name" value="Homeodomain-like_sf"/>
</dbReference>
<evidence type="ECO:0000313" key="7">
    <source>
        <dbReference type="EMBL" id="EXF95853.1"/>
    </source>
</evidence>
<dbReference type="PROSITE" id="PS01124">
    <property type="entry name" value="HTH_ARAC_FAMILY_2"/>
    <property type="match status" value="1"/>
</dbReference>
<evidence type="ECO:0000256" key="4">
    <source>
        <dbReference type="ARBA" id="ARBA00023163"/>
    </source>
</evidence>
<dbReference type="Proteomes" id="UP000022611">
    <property type="component" value="Unassembled WGS sequence"/>
</dbReference>
<protein>
    <submittedName>
        <fullName evidence="7">Transcriptional activator</fullName>
    </submittedName>
</protein>
<dbReference type="GO" id="GO:0003700">
    <property type="term" value="F:DNA-binding transcription factor activity"/>
    <property type="evidence" value="ECO:0007669"/>
    <property type="project" value="InterPro"/>
</dbReference>
<organism evidence="7 8">
    <name type="scientific">Pseudomonas fluorescens HK44</name>
    <dbReference type="NCBI Taxonomy" id="1042209"/>
    <lineage>
        <taxon>Bacteria</taxon>
        <taxon>Pseudomonadati</taxon>
        <taxon>Pseudomonadota</taxon>
        <taxon>Gammaproteobacteria</taxon>
        <taxon>Pseudomonadales</taxon>
        <taxon>Pseudomonadaceae</taxon>
        <taxon>Pseudomonas</taxon>
    </lineage>
</organism>
<dbReference type="PANTHER" id="PTHR46796:SF6">
    <property type="entry name" value="ARAC SUBFAMILY"/>
    <property type="match status" value="1"/>
</dbReference>
<evidence type="ECO:0000256" key="3">
    <source>
        <dbReference type="ARBA" id="ARBA00023159"/>
    </source>
</evidence>
<keyword evidence="4" id="KW-0804">Transcription</keyword>
<keyword evidence="1" id="KW-0805">Transcription regulation</keyword>
<name>A0A010SYU3_PSEFL</name>
<keyword evidence="3" id="KW-0010">Activator</keyword>
<dbReference type="PATRIC" id="fig|1042209.11.peg.734"/>
<sequence>MSAILLTPEKMLDVIPGEVTIKGTVESASDNGVSIRGYRFDKTEVSIPCMRDYELVRWKSGTSNLGFHDGKQWQKWSVGDNDVTILTRGESSRWYWMNDIEVSHIYISQAMMAKVANEVFQQDVDGVFVDHCPLVNDAKLSRLMATYEMECLSGEPGSSIFAQTLEIQMCIHLLRQYVRCDLRDSDQASRLTNLKRDQLQQYIDSHLSCPISVKEMATIVDLSPSYFVRVFGAVYGVSPHQYVQSRRLKKAERILSTVRDIPLKAVAMDCGFSDQSHMTRLFQEKLFMTPKQYREKNASRLFCSSALQ</sequence>
<dbReference type="AlphaFoldDB" id="A0A010SYU3"/>
<evidence type="ECO:0000313" key="8">
    <source>
        <dbReference type="Proteomes" id="UP000022611"/>
    </source>
</evidence>
<evidence type="ECO:0000259" key="6">
    <source>
        <dbReference type="PROSITE" id="PS01124"/>
    </source>
</evidence>